<dbReference type="GeneID" id="30988157"/>
<keyword evidence="2" id="KW-1185">Reference proteome</keyword>
<proteinExistence type="predicted"/>
<dbReference type="PANTHER" id="PTHR12303">
    <property type="entry name" value="CARNOSINE N-METHYLTRANSFERASE"/>
    <property type="match status" value="1"/>
</dbReference>
<dbReference type="AlphaFoldDB" id="A0A1E4RZD3"/>
<dbReference type="STRING" id="983966.A0A1E4RZD3"/>
<name>A0A1E4RZD3_CYBJN</name>
<dbReference type="OMA" id="SMWQGYY"/>
<evidence type="ECO:0000313" key="2">
    <source>
        <dbReference type="Proteomes" id="UP000094389"/>
    </source>
</evidence>
<gene>
    <name evidence="1" type="ORF">CYBJADRAFT_163385</name>
</gene>
<reference evidence="1 2" key="1">
    <citation type="journal article" date="2016" name="Proc. Natl. Acad. Sci. U.S.A.">
        <title>Comparative genomics of biotechnologically important yeasts.</title>
        <authorList>
            <person name="Riley R."/>
            <person name="Haridas S."/>
            <person name="Wolfe K.H."/>
            <person name="Lopes M.R."/>
            <person name="Hittinger C.T."/>
            <person name="Goeker M."/>
            <person name="Salamov A.A."/>
            <person name="Wisecaver J.H."/>
            <person name="Long T.M."/>
            <person name="Calvey C.H."/>
            <person name="Aerts A.L."/>
            <person name="Barry K.W."/>
            <person name="Choi C."/>
            <person name="Clum A."/>
            <person name="Coughlan A.Y."/>
            <person name="Deshpande S."/>
            <person name="Douglass A.P."/>
            <person name="Hanson S.J."/>
            <person name="Klenk H.-P."/>
            <person name="LaButti K.M."/>
            <person name="Lapidus A."/>
            <person name="Lindquist E.A."/>
            <person name="Lipzen A.M."/>
            <person name="Meier-Kolthoff J.P."/>
            <person name="Ohm R.A."/>
            <person name="Otillar R.P."/>
            <person name="Pangilinan J.L."/>
            <person name="Peng Y."/>
            <person name="Rokas A."/>
            <person name="Rosa C.A."/>
            <person name="Scheuner C."/>
            <person name="Sibirny A.A."/>
            <person name="Slot J.C."/>
            <person name="Stielow J.B."/>
            <person name="Sun H."/>
            <person name="Kurtzman C.P."/>
            <person name="Blackwell M."/>
            <person name="Grigoriev I.V."/>
            <person name="Jeffries T.W."/>
        </authorList>
    </citation>
    <scope>NUCLEOTIDE SEQUENCE [LARGE SCALE GENOMIC DNA]</scope>
    <source>
        <strain evidence="2">ATCC 18201 / CBS 1600 / BCRC 20928 / JCM 3617 / NBRC 0987 / NRRL Y-1542</strain>
    </source>
</reference>
<evidence type="ECO:0000313" key="1">
    <source>
        <dbReference type="EMBL" id="ODV72610.1"/>
    </source>
</evidence>
<dbReference type="InterPro" id="IPR012901">
    <property type="entry name" value="CARME"/>
</dbReference>
<dbReference type="RefSeq" id="XP_020069649.1">
    <property type="nucleotide sequence ID" value="XM_020213761.1"/>
</dbReference>
<dbReference type="Proteomes" id="UP000094389">
    <property type="component" value="Unassembled WGS sequence"/>
</dbReference>
<accession>A0A1E4RZD3</accession>
<dbReference type="SUPFAM" id="SSF53335">
    <property type="entry name" value="S-adenosyl-L-methionine-dependent methyltransferases"/>
    <property type="match status" value="1"/>
</dbReference>
<dbReference type="OrthoDB" id="978at2759"/>
<dbReference type="InterPro" id="IPR029063">
    <property type="entry name" value="SAM-dependent_MTases_sf"/>
</dbReference>
<dbReference type="Pfam" id="PF07942">
    <property type="entry name" value="CARME"/>
    <property type="match status" value="1"/>
</dbReference>
<dbReference type="PANTHER" id="PTHR12303:SF11">
    <property type="entry name" value="AER338CP"/>
    <property type="match status" value="1"/>
</dbReference>
<dbReference type="GO" id="GO:0008757">
    <property type="term" value="F:S-adenosylmethionine-dependent methyltransferase activity"/>
    <property type="evidence" value="ECO:0007669"/>
    <property type="project" value="InterPro"/>
</dbReference>
<sequence>MNTSDRTENLTRVCIAIVICMLLNSAFPKSYIPAIVSAILMATILYKGNFPWLVQKFINTEMSIPKQSLVDAIVTLQHYENATLTWNQKKRNNLKFVGWESKKQAKSVGYLHHLDAVDSSIRINSQLANGVAEDAIKRFDITPLDLKAGTFKTNSRAIEAITHFARDWSSISEELDPLFKFINSSLDKYVKDKSKTLVVVPGSGLGRIAHEVAKMGFARVETVEFSGLMYICNEFVYGGAEKYEVYPFLGSYSHHTTAENHTRHVTFQRIQKKPENLHLNYGDFRKFTVSNPEQYDQIVVLSAFFLDTAQNMFDYFKAIENVIGENKGLWINVGPLKYGTAPYVEFTLEEIRKLRELRGWKDLDEPEAGELAGYLTNKEGLWQGYYGLTKWVSSRN</sequence>
<organism evidence="1 2">
    <name type="scientific">Cyberlindnera jadinii (strain ATCC 18201 / CBS 1600 / BCRC 20928 / JCM 3617 / NBRC 0987 / NRRL Y-1542)</name>
    <name type="common">Torula yeast</name>
    <name type="synonym">Candida utilis</name>
    <dbReference type="NCBI Taxonomy" id="983966"/>
    <lineage>
        <taxon>Eukaryota</taxon>
        <taxon>Fungi</taxon>
        <taxon>Dikarya</taxon>
        <taxon>Ascomycota</taxon>
        <taxon>Saccharomycotina</taxon>
        <taxon>Saccharomycetes</taxon>
        <taxon>Phaffomycetales</taxon>
        <taxon>Phaffomycetaceae</taxon>
        <taxon>Cyberlindnera</taxon>
    </lineage>
</organism>
<protein>
    <submittedName>
        <fullName evidence="1">N2227-domain-containing protein</fullName>
    </submittedName>
</protein>
<dbReference type="SMART" id="SM01296">
    <property type="entry name" value="N2227"/>
    <property type="match status" value="1"/>
</dbReference>
<dbReference type="EMBL" id="KV453934">
    <property type="protein sequence ID" value="ODV72610.1"/>
    <property type="molecule type" value="Genomic_DNA"/>
</dbReference>